<feature type="transmembrane region" description="Helical" evidence="9">
    <location>
        <begin position="246"/>
        <end position="268"/>
    </location>
</feature>
<evidence type="ECO:0000256" key="4">
    <source>
        <dbReference type="ARBA" id="ARBA00022475"/>
    </source>
</evidence>
<keyword evidence="3 9" id="KW-0813">Transport</keyword>
<dbReference type="NCBIfam" id="TIGR01726">
    <property type="entry name" value="HEQRo_perm_3TM"/>
    <property type="match status" value="1"/>
</dbReference>
<sequence>MWTQRLQSARVLSVLQQGLVLAIVAAVFYLLAHNASLNLKALNIASGFGFLDERAGYDISFKLIDYTPNDTYARAYLVGLLNTLLVSVMSIVMATVLGVALGLCKVSENWLISRLAGACIEFLRNVPLVVHLVWWYGLALALPGVRQAISLFDVAYLSNSGLMLPWLAQGSLVGWGLLLMAIGALLAYVSCRVREAKAPWHGFAGRRWPWLLAGGVLLPLLAYALSDAQLTWEIPARKGFGFHGGVALVPEMLALWLALSFYSASYIAETVRGAIQSVQRGQYEAAKALGFEYGSTMRQLIVPQAVYPMIPQITNTYLNIVKNSSLGVVVGFMELVSSTGGTTLNQTGQAIECIALVMGTYCVISLLISIAMNIYNHRISLRGH</sequence>
<feature type="transmembrane region" description="Helical" evidence="9">
    <location>
        <begin position="125"/>
        <end position="146"/>
    </location>
</feature>
<reference evidence="11 12" key="1">
    <citation type="submission" date="2014-07" db="EMBL/GenBank/DDBJ databases">
        <title>Draft Genome Sequences of Environmental Pseudomonas syringae strains.</title>
        <authorList>
            <person name="Baltrus D.A."/>
            <person name="Berge O."/>
            <person name="Morris C."/>
        </authorList>
    </citation>
    <scope>NUCLEOTIDE SEQUENCE [LARGE SCALE GENOMIC DNA]</scope>
    <source>
        <strain evidence="11 12">CEB003</strain>
    </source>
</reference>
<keyword evidence="4" id="KW-1003">Cell membrane</keyword>
<feature type="transmembrane region" description="Helical" evidence="9">
    <location>
        <begin position="353"/>
        <end position="375"/>
    </location>
</feature>
<dbReference type="PATRIC" id="fig|317.174.peg.4992"/>
<feature type="domain" description="ABC transmembrane type-1" evidence="10">
    <location>
        <begin position="80"/>
        <end position="376"/>
    </location>
</feature>
<proteinExistence type="inferred from homology"/>
<dbReference type="AlphaFoldDB" id="A0A085UUQ7"/>
<dbReference type="InterPro" id="IPR010065">
    <property type="entry name" value="AA_ABC_transptr_permease_3TM"/>
</dbReference>
<accession>A0A085UUQ7</accession>
<dbReference type="EMBL" id="JPQT01000131">
    <property type="protein sequence ID" value="KFE46920.1"/>
    <property type="molecule type" value="Genomic_DNA"/>
</dbReference>
<evidence type="ECO:0000256" key="7">
    <source>
        <dbReference type="ARBA" id="ARBA00022989"/>
    </source>
</evidence>
<comment type="subcellular location">
    <subcellularLocation>
        <location evidence="1">Cell inner membrane</location>
        <topology evidence="1">Multi-pass membrane protein</topology>
    </subcellularLocation>
    <subcellularLocation>
        <location evidence="9">Cell membrane</location>
        <topology evidence="9">Multi-pass membrane protein</topology>
    </subcellularLocation>
</comment>
<dbReference type="SUPFAM" id="SSF161098">
    <property type="entry name" value="MetI-like"/>
    <property type="match status" value="1"/>
</dbReference>
<dbReference type="RefSeq" id="WP_020291625.1">
    <property type="nucleotide sequence ID" value="NZ_JPQT01000131.1"/>
</dbReference>
<dbReference type="InterPro" id="IPR035906">
    <property type="entry name" value="MetI-like_sf"/>
</dbReference>
<comment type="caution">
    <text evidence="11">The sequence shown here is derived from an EMBL/GenBank/DDBJ whole genome shotgun (WGS) entry which is preliminary data.</text>
</comment>
<name>A0A085UUQ7_PSESX</name>
<dbReference type="GO" id="GO:0022857">
    <property type="term" value="F:transmembrane transporter activity"/>
    <property type="evidence" value="ECO:0007669"/>
    <property type="project" value="InterPro"/>
</dbReference>
<organism evidence="11 12">
    <name type="scientific">Pseudomonas syringae</name>
    <dbReference type="NCBI Taxonomy" id="317"/>
    <lineage>
        <taxon>Bacteria</taxon>
        <taxon>Pseudomonadati</taxon>
        <taxon>Pseudomonadota</taxon>
        <taxon>Gammaproteobacteria</taxon>
        <taxon>Pseudomonadales</taxon>
        <taxon>Pseudomonadaceae</taxon>
        <taxon>Pseudomonas</taxon>
    </lineage>
</organism>
<dbReference type="GO" id="GO:0043190">
    <property type="term" value="C:ATP-binding cassette (ABC) transporter complex"/>
    <property type="evidence" value="ECO:0007669"/>
    <property type="project" value="InterPro"/>
</dbReference>
<evidence type="ECO:0000256" key="5">
    <source>
        <dbReference type="ARBA" id="ARBA00022692"/>
    </source>
</evidence>
<evidence type="ECO:0000256" key="2">
    <source>
        <dbReference type="ARBA" id="ARBA00010072"/>
    </source>
</evidence>
<dbReference type="PANTHER" id="PTHR30614">
    <property type="entry name" value="MEMBRANE COMPONENT OF AMINO ACID ABC TRANSPORTER"/>
    <property type="match status" value="1"/>
</dbReference>
<evidence type="ECO:0000313" key="12">
    <source>
        <dbReference type="Proteomes" id="UP000028643"/>
    </source>
</evidence>
<keyword evidence="5 9" id="KW-0812">Transmembrane</keyword>
<keyword evidence="7 9" id="KW-1133">Transmembrane helix</keyword>
<evidence type="ECO:0000313" key="11">
    <source>
        <dbReference type="EMBL" id="KFE46920.1"/>
    </source>
</evidence>
<gene>
    <name evidence="11" type="ORF">IV02_24410</name>
</gene>
<dbReference type="GO" id="GO:0006865">
    <property type="term" value="P:amino acid transport"/>
    <property type="evidence" value="ECO:0007669"/>
    <property type="project" value="UniProtKB-KW"/>
</dbReference>
<dbReference type="InterPro" id="IPR043429">
    <property type="entry name" value="ArtM/GltK/GlnP/TcyL/YhdX-like"/>
</dbReference>
<dbReference type="PROSITE" id="PS50928">
    <property type="entry name" value="ABC_TM1"/>
    <property type="match status" value="1"/>
</dbReference>
<feature type="transmembrane region" description="Helical" evidence="9">
    <location>
        <begin position="166"/>
        <end position="188"/>
    </location>
</feature>
<keyword evidence="8 9" id="KW-0472">Membrane</keyword>
<dbReference type="CDD" id="cd06261">
    <property type="entry name" value="TM_PBP2"/>
    <property type="match status" value="1"/>
</dbReference>
<dbReference type="PANTHER" id="PTHR30614:SF37">
    <property type="entry name" value="AMINO-ACID ABC TRANSPORTER PERMEASE PROTEIN YHDX-RELATED"/>
    <property type="match status" value="1"/>
</dbReference>
<evidence type="ECO:0000256" key="9">
    <source>
        <dbReference type="RuleBase" id="RU363032"/>
    </source>
</evidence>
<evidence type="ECO:0000256" key="1">
    <source>
        <dbReference type="ARBA" id="ARBA00004429"/>
    </source>
</evidence>
<keyword evidence="6" id="KW-0029">Amino-acid transport</keyword>
<evidence type="ECO:0000259" key="10">
    <source>
        <dbReference type="PROSITE" id="PS50928"/>
    </source>
</evidence>
<evidence type="ECO:0000256" key="6">
    <source>
        <dbReference type="ARBA" id="ARBA00022970"/>
    </source>
</evidence>
<feature type="transmembrane region" description="Helical" evidence="9">
    <location>
        <begin position="208"/>
        <end position="226"/>
    </location>
</feature>
<comment type="similarity">
    <text evidence="2">Belongs to the binding-protein-dependent transport system permease family. HisMQ subfamily.</text>
</comment>
<feature type="transmembrane region" description="Helical" evidence="9">
    <location>
        <begin position="75"/>
        <end position="104"/>
    </location>
</feature>
<evidence type="ECO:0000256" key="8">
    <source>
        <dbReference type="ARBA" id="ARBA00023136"/>
    </source>
</evidence>
<evidence type="ECO:0000256" key="3">
    <source>
        <dbReference type="ARBA" id="ARBA00022448"/>
    </source>
</evidence>
<dbReference type="InterPro" id="IPR000515">
    <property type="entry name" value="MetI-like"/>
</dbReference>
<dbReference type="Pfam" id="PF00528">
    <property type="entry name" value="BPD_transp_1"/>
    <property type="match status" value="1"/>
</dbReference>
<dbReference type="Gene3D" id="1.10.3720.10">
    <property type="entry name" value="MetI-like"/>
    <property type="match status" value="2"/>
</dbReference>
<feature type="transmembrane region" description="Helical" evidence="9">
    <location>
        <begin position="12"/>
        <end position="32"/>
    </location>
</feature>
<dbReference type="Proteomes" id="UP000028643">
    <property type="component" value="Unassembled WGS sequence"/>
</dbReference>
<protein>
    <submittedName>
        <fullName evidence="11">Amino acid ABC transporter permease</fullName>
    </submittedName>
</protein>